<dbReference type="EMBL" id="QRVV01000012">
    <property type="protein sequence ID" value="RGS74969.1"/>
    <property type="molecule type" value="Genomic_DNA"/>
</dbReference>
<reference evidence="2 3" key="1">
    <citation type="submission" date="2018-08" db="EMBL/GenBank/DDBJ databases">
        <title>A genome reference for cultivated species of the human gut microbiota.</title>
        <authorList>
            <person name="Zou Y."/>
            <person name="Xue W."/>
            <person name="Luo G."/>
        </authorList>
    </citation>
    <scope>NUCLEOTIDE SEQUENCE [LARGE SCALE GENOMIC DNA]</scope>
    <source>
        <strain evidence="2 3">AF21-24</strain>
    </source>
</reference>
<evidence type="ECO:0000259" key="1">
    <source>
        <dbReference type="Pfam" id="PF00535"/>
    </source>
</evidence>
<keyword evidence="2" id="KW-0808">Transferase</keyword>
<dbReference type="SUPFAM" id="SSF53448">
    <property type="entry name" value="Nucleotide-diphospho-sugar transferases"/>
    <property type="match status" value="1"/>
</dbReference>
<dbReference type="Gene3D" id="3.90.550.10">
    <property type="entry name" value="Spore Coat Polysaccharide Biosynthesis Protein SpsA, Chain A"/>
    <property type="match status" value="1"/>
</dbReference>
<gene>
    <name evidence="2" type="ORF">DWX77_06060</name>
</gene>
<dbReference type="PANTHER" id="PTHR43630:SF2">
    <property type="entry name" value="GLYCOSYLTRANSFERASE"/>
    <property type="match status" value="1"/>
</dbReference>
<dbReference type="InterPro" id="IPR029044">
    <property type="entry name" value="Nucleotide-diphossugar_trans"/>
</dbReference>
<sequence length="330" mass="38397">MTDLTVVILTKNEERNLRKCVESFRGVAKRFVIVDSFSTDGTEALCKGLNAELQKIGSSLDFYQNKWISYADQLNWGLQNTGIDTEWSMRMDADEEIMEDLAAEIDEKLPKVREPVNGIILRRRVYFMGRWIKHGGRYPELLLRIFRTGKASCEMKIMDEHMILSEGTTVEFKHDLIDNNQKDLEWWTAKHNWYSNREVLDHQMTLENAMDESLEQDGTSSGQAKMKRVVKNSGYYRLPKFFRAHLYFIYRYYIKLGFLDGPEGKIFHFLQAYWYRFLVDAKIYECEKKGIKMEQQGALEAIPSNRGGAALKIKFCPNLTFVSTGRAVLA</sequence>
<name>A0A412L268_9FIRM</name>
<dbReference type="Proteomes" id="UP000284242">
    <property type="component" value="Unassembled WGS sequence"/>
</dbReference>
<dbReference type="Pfam" id="PF00535">
    <property type="entry name" value="Glycos_transf_2"/>
    <property type="match status" value="1"/>
</dbReference>
<organism evidence="2 3">
    <name type="scientific">Blautia obeum</name>
    <dbReference type="NCBI Taxonomy" id="40520"/>
    <lineage>
        <taxon>Bacteria</taxon>
        <taxon>Bacillati</taxon>
        <taxon>Bacillota</taxon>
        <taxon>Clostridia</taxon>
        <taxon>Lachnospirales</taxon>
        <taxon>Lachnospiraceae</taxon>
        <taxon>Blautia</taxon>
    </lineage>
</organism>
<dbReference type="PANTHER" id="PTHR43630">
    <property type="entry name" value="POLY-BETA-1,6-N-ACETYL-D-GLUCOSAMINE SYNTHASE"/>
    <property type="match status" value="1"/>
</dbReference>
<evidence type="ECO:0000313" key="2">
    <source>
        <dbReference type="EMBL" id="RGS74969.1"/>
    </source>
</evidence>
<protein>
    <submittedName>
        <fullName evidence="2">Glycosyltransferase family 2 protein</fullName>
    </submittedName>
</protein>
<dbReference type="InterPro" id="IPR001173">
    <property type="entry name" value="Glyco_trans_2-like"/>
</dbReference>
<proteinExistence type="predicted"/>
<comment type="caution">
    <text evidence="2">The sequence shown here is derived from an EMBL/GenBank/DDBJ whole genome shotgun (WGS) entry which is preliminary data.</text>
</comment>
<dbReference type="CDD" id="cd02511">
    <property type="entry name" value="Beta4Glucosyltransferase"/>
    <property type="match status" value="1"/>
</dbReference>
<dbReference type="GO" id="GO:0016740">
    <property type="term" value="F:transferase activity"/>
    <property type="evidence" value="ECO:0007669"/>
    <property type="project" value="UniProtKB-KW"/>
</dbReference>
<accession>A0A412L268</accession>
<feature type="domain" description="Glycosyltransferase 2-like" evidence="1">
    <location>
        <begin position="5"/>
        <end position="136"/>
    </location>
</feature>
<evidence type="ECO:0000313" key="3">
    <source>
        <dbReference type="Proteomes" id="UP000284242"/>
    </source>
</evidence>
<dbReference type="AlphaFoldDB" id="A0A412L268"/>